<reference evidence="1 2" key="1">
    <citation type="journal article" date="2018" name="Gigascience">
        <title>Genomes of trombidid mites reveal novel predicted allergens and laterally-transferred genes associated with secondary metabolism.</title>
        <authorList>
            <person name="Dong X."/>
            <person name="Chaisiri K."/>
            <person name="Xia D."/>
            <person name="Armstrong S.D."/>
            <person name="Fang Y."/>
            <person name="Donnelly M.J."/>
            <person name="Kadowaki T."/>
            <person name="McGarry J.W."/>
            <person name="Darby A.C."/>
            <person name="Makepeace B.L."/>
        </authorList>
    </citation>
    <scope>NUCLEOTIDE SEQUENCE [LARGE SCALE GENOMIC DNA]</scope>
    <source>
        <strain evidence="1">UoL-UT</strain>
    </source>
</reference>
<dbReference type="Pfam" id="PF00106">
    <property type="entry name" value="adh_short"/>
    <property type="match status" value="1"/>
</dbReference>
<dbReference type="VEuPathDB" id="VectorBase:LDEU009873"/>
<name>A0A443S3R2_9ACAR</name>
<evidence type="ECO:0000313" key="1">
    <source>
        <dbReference type="EMBL" id="RWS22167.1"/>
    </source>
</evidence>
<organism evidence="1 2">
    <name type="scientific">Leptotrombidium deliense</name>
    <dbReference type="NCBI Taxonomy" id="299467"/>
    <lineage>
        <taxon>Eukaryota</taxon>
        <taxon>Metazoa</taxon>
        <taxon>Ecdysozoa</taxon>
        <taxon>Arthropoda</taxon>
        <taxon>Chelicerata</taxon>
        <taxon>Arachnida</taxon>
        <taxon>Acari</taxon>
        <taxon>Acariformes</taxon>
        <taxon>Trombidiformes</taxon>
        <taxon>Prostigmata</taxon>
        <taxon>Anystina</taxon>
        <taxon>Parasitengona</taxon>
        <taxon>Trombiculoidea</taxon>
        <taxon>Trombiculidae</taxon>
        <taxon>Leptotrombidium</taxon>
    </lineage>
</organism>
<gene>
    <name evidence="1" type="ORF">B4U80_14061</name>
</gene>
<comment type="caution">
    <text evidence="1">The sequence shown here is derived from an EMBL/GenBank/DDBJ whole genome shotgun (WGS) entry which is preliminary data.</text>
</comment>
<dbReference type="InterPro" id="IPR036291">
    <property type="entry name" value="NAD(P)-bd_dom_sf"/>
</dbReference>
<proteinExistence type="predicted"/>
<dbReference type="OrthoDB" id="417891at2759"/>
<evidence type="ECO:0000313" key="2">
    <source>
        <dbReference type="Proteomes" id="UP000288716"/>
    </source>
</evidence>
<protein>
    <submittedName>
        <fullName evidence="1">Glucose 1-dehydrogenase-like protein</fullName>
    </submittedName>
</protein>
<dbReference type="InterPro" id="IPR002347">
    <property type="entry name" value="SDR_fam"/>
</dbReference>
<dbReference type="Gene3D" id="3.40.50.720">
    <property type="entry name" value="NAD(P)-binding Rossmann-like Domain"/>
    <property type="match status" value="1"/>
</dbReference>
<dbReference type="PANTHER" id="PTHR43975">
    <property type="entry name" value="ZGC:101858"/>
    <property type="match status" value="1"/>
</dbReference>
<dbReference type="Proteomes" id="UP000288716">
    <property type="component" value="Unassembled WGS sequence"/>
</dbReference>
<sequence length="98" mass="11066">MNIDKVDFEICVKVFINAHSFVHVGDLTVDNVSEDLVEKAAKHFGTIDVLVNNAGMATMINVLDENFLKHYDYLMNTNTRVPLKLSRLVLPYLLQSKG</sequence>
<dbReference type="AlphaFoldDB" id="A0A443S3R2"/>
<dbReference type="SUPFAM" id="SSF51735">
    <property type="entry name" value="NAD(P)-binding Rossmann-fold domains"/>
    <property type="match status" value="1"/>
</dbReference>
<accession>A0A443S3R2</accession>
<dbReference type="PANTHER" id="PTHR43975:SF2">
    <property type="entry name" value="EG:BACR7A4.14 PROTEIN-RELATED"/>
    <property type="match status" value="1"/>
</dbReference>
<keyword evidence="2" id="KW-1185">Reference proteome</keyword>
<dbReference type="STRING" id="299467.A0A443S3R2"/>
<dbReference type="EMBL" id="NCKV01009597">
    <property type="protein sequence ID" value="RWS22167.1"/>
    <property type="molecule type" value="Genomic_DNA"/>
</dbReference>